<dbReference type="InterPro" id="IPR001647">
    <property type="entry name" value="HTH_TetR"/>
</dbReference>
<dbReference type="InterPro" id="IPR050624">
    <property type="entry name" value="HTH-type_Tx_Regulator"/>
</dbReference>
<dbReference type="Pfam" id="PF00440">
    <property type="entry name" value="TetR_N"/>
    <property type="match status" value="1"/>
</dbReference>
<feature type="domain" description="HTH tetR-type" evidence="3">
    <location>
        <begin position="17"/>
        <end position="77"/>
    </location>
</feature>
<evidence type="ECO:0000256" key="2">
    <source>
        <dbReference type="PROSITE-ProRule" id="PRU00335"/>
    </source>
</evidence>
<dbReference type="InterPro" id="IPR039536">
    <property type="entry name" value="TetR_C_Proteobacteria"/>
</dbReference>
<dbReference type="AlphaFoldDB" id="A0A2D0KSA0"/>
<dbReference type="PRINTS" id="PR00455">
    <property type="entry name" value="HTHTETR"/>
</dbReference>
<accession>A0A2D0KSA0</accession>
<evidence type="ECO:0000313" key="4">
    <source>
        <dbReference type="EMBL" id="PHM66313.1"/>
    </source>
</evidence>
<protein>
    <submittedName>
        <fullName evidence="4">TetR family transcriptional regulator</fullName>
    </submittedName>
</protein>
<evidence type="ECO:0000256" key="1">
    <source>
        <dbReference type="ARBA" id="ARBA00023125"/>
    </source>
</evidence>
<dbReference type="PANTHER" id="PTHR43479">
    <property type="entry name" value="ACREF/ENVCD OPERON REPRESSOR-RELATED"/>
    <property type="match status" value="1"/>
</dbReference>
<keyword evidence="5" id="KW-1185">Reference proteome</keyword>
<organism evidence="4 5">
    <name type="scientific">Xenorhabdus stockiae</name>
    <dbReference type="NCBI Taxonomy" id="351614"/>
    <lineage>
        <taxon>Bacteria</taxon>
        <taxon>Pseudomonadati</taxon>
        <taxon>Pseudomonadota</taxon>
        <taxon>Gammaproteobacteria</taxon>
        <taxon>Enterobacterales</taxon>
        <taxon>Morganellaceae</taxon>
        <taxon>Xenorhabdus</taxon>
    </lineage>
</organism>
<dbReference type="SUPFAM" id="SSF46689">
    <property type="entry name" value="Homeodomain-like"/>
    <property type="match status" value="1"/>
</dbReference>
<dbReference type="PANTHER" id="PTHR43479:SF11">
    <property type="entry name" value="ACREF_ENVCD OPERON REPRESSOR-RELATED"/>
    <property type="match status" value="1"/>
</dbReference>
<dbReference type="PROSITE" id="PS50977">
    <property type="entry name" value="HTH_TETR_2"/>
    <property type="match status" value="1"/>
</dbReference>
<reference evidence="4 5" key="1">
    <citation type="journal article" date="2017" name="Nat. Microbiol.">
        <title>Natural product diversity associated with the nematode symbionts Photorhabdus and Xenorhabdus.</title>
        <authorList>
            <person name="Tobias N.J."/>
            <person name="Wolff H."/>
            <person name="Djahanschiri B."/>
            <person name="Grundmann F."/>
            <person name="Kronenwerth M."/>
            <person name="Shi Y.M."/>
            <person name="Simonyi S."/>
            <person name="Grun P."/>
            <person name="Shapiro-Ilan D."/>
            <person name="Pidot S.J."/>
            <person name="Stinear T.P."/>
            <person name="Ebersberger I."/>
            <person name="Bode H.B."/>
        </authorList>
    </citation>
    <scope>NUCLEOTIDE SEQUENCE [LARGE SCALE GENOMIC DNA]</scope>
    <source>
        <strain evidence="4 5">DSM 17904</strain>
    </source>
</reference>
<sequence length="212" mass="24293">MAENYPRARGRPAIPESEIRQKIHDITLSLLLNQGYNKTTMDVIAQKAKIAKKTLYRFFKNREELIEQVVLDWQDNSPPSLTKNASTSHQVIILLEKYLKDISDKYLSENEVGLFKLLQSDFPHRNTLLEKYQKSGIENSKVILESWLNNQHEQGVLNKFNYNTFSELAISMVISEPLRKMVLGLIPPLPETDVSPQITAIIKLISIGSDKK</sequence>
<dbReference type="RefSeq" id="WP_099124392.1">
    <property type="nucleotide sequence ID" value="NZ_CAWNRH010000170.1"/>
</dbReference>
<dbReference type="GO" id="GO:0003677">
    <property type="term" value="F:DNA binding"/>
    <property type="evidence" value="ECO:0007669"/>
    <property type="project" value="UniProtKB-UniRule"/>
</dbReference>
<keyword evidence="1 2" id="KW-0238">DNA-binding</keyword>
<evidence type="ECO:0000313" key="5">
    <source>
        <dbReference type="Proteomes" id="UP000222366"/>
    </source>
</evidence>
<gene>
    <name evidence="4" type="ORF">Xsto_01245</name>
</gene>
<evidence type="ECO:0000259" key="3">
    <source>
        <dbReference type="PROSITE" id="PS50977"/>
    </source>
</evidence>
<dbReference type="InterPro" id="IPR009057">
    <property type="entry name" value="Homeodomain-like_sf"/>
</dbReference>
<name>A0A2D0KSA0_9GAMM</name>
<dbReference type="Gene3D" id="1.10.357.10">
    <property type="entry name" value="Tetracycline Repressor, domain 2"/>
    <property type="match status" value="1"/>
</dbReference>
<comment type="caution">
    <text evidence="4">The sequence shown here is derived from an EMBL/GenBank/DDBJ whole genome shotgun (WGS) entry which is preliminary data.</text>
</comment>
<feature type="DNA-binding region" description="H-T-H motif" evidence="2">
    <location>
        <begin position="40"/>
        <end position="59"/>
    </location>
</feature>
<proteinExistence type="predicted"/>
<dbReference type="Proteomes" id="UP000222366">
    <property type="component" value="Unassembled WGS sequence"/>
</dbReference>
<dbReference type="EMBL" id="NJAJ01000009">
    <property type="protein sequence ID" value="PHM66313.1"/>
    <property type="molecule type" value="Genomic_DNA"/>
</dbReference>
<dbReference type="Pfam" id="PF14246">
    <property type="entry name" value="TetR_C_7"/>
    <property type="match status" value="1"/>
</dbReference>